<evidence type="ECO:0000256" key="4">
    <source>
        <dbReference type="ARBA" id="ARBA00022960"/>
    </source>
</evidence>
<keyword evidence="3 9" id="KW-0378">Hydrolase</keyword>
<organism evidence="9 10">
    <name type="scientific">Paenibacillus eucommiae</name>
    <dbReference type="NCBI Taxonomy" id="1355755"/>
    <lineage>
        <taxon>Bacteria</taxon>
        <taxon>Bacillati</taxon>
        <taxon>Bacillota</taxon>
        <taxon>Bacilli</taxon>
        <taxon>Bacillales</taxon>
        <taxon>Paenibacillaceae</taxon>
        <taxon>Paenibacillus</taxon>
    </lineage>
</organism>
<gene>
    <name evidence="9" type="ORF">J2Z66_003976</name>
</gene>
<keyword evidence="2" id="KW-0732">Signal</keyword>
<evidence type="ECO:0000259" key="8">
    <source>
        <dbReference type="Pfam" id="PF00768"/>
    </source>
</evidence>
<dbReference type="EMBL" id="JAGGLB010000013">
    <property type="protein sequence ID" value="MBP1992368.1"/>
    <property type="molecule type" value="Genomic_DNA"/>
</dbReference>
<dbReference type="GO" id="GO:0009002">
    <property type="term" value="F:serine-type D-Ala-D-Ala carboxypeptidase activity"/>
    <property type="evidence" value="ECO:0007669"/>
    <property type="project" value="UniProtKB-EC"/>
</dbReference>
<evidence type="ECO:0000256" key="5">
    <source>
        <dbReference type="ARBA" id="ARBA00022984"/>
    </source>
</evidence>
<dbReference type="Gene3D" id="3.40.710.10">
    <property type="entry name" value="DD-peptidase/beta-lactamase superfamily"/>
    <property type="match status" value="1"/>
</dbReference>
<dbReference type="PRINTS" id="PR00725">
    <property type="entry name" value="DADACBPTASE1"/>
</dbReference>
<evidence type="ECO:0000313" key="9">
    <source>
        <dbReference type="EMBL" id="MBP1992368.1"/>
    </source>
</evidence>
<dbReference type="PANTHER" id="PTHR21581:SF11">
    <property type="entry name" value="D-ALANYL-D-ALANINE CARBOXYPEPTIDASE DACA"/>
    <property type="match status" value="1"/>
</dbReference>
<dbReference type="InterPro" id="IPR001967">
    <property type="entry name" value="Peptidase_S11_N"/>
</dbReference>
<sequence>MKRILLFVIISAVAVGIYKWEESVPSAAAGNWPHVQATAAILMDADSGEILMSQNAEEALPPASMSKMMTELVVLNQVKAGKLNWDDIVVTSKYAAVVIGAQIGFKSGEQLTVRELFEAMIVHSANDAAVALAEFTAGSEAKFVELMNRQAKEIGLSSSAHFANATGLDREDLIGLSGAASKGNTYLSAKDTAELARHLITAYPEVLEITTRNDIFLTNQVELRTTNLMLPGERFAYSGNDGLKTGYTSQAGYCFTGTTKRGSTRLIAVVMGADSGDTRFTETKKLFHYGFKKERARA</sequence>
<keyword evidence="9" id="KW-0645">Protease</keyword>
<keyword evidence="9" id="KW-0121">Carboxypeptidase</keyword>
<feature type="domain" description="Peptidase S11 D-alanyl-D-alanine carboxypeptidase A N-terminal" evidence="8">
    <location>
        <begin position="32"/>
        <end position="274"/>
    </location>
</feature>
<dbReference type="InterPro" id="IPR018044">
    <property type="entry name" value="Peptidase_S11"/>
</dbReference>
<comment type="similarity">
    <text evidence="1 7">Belongs to the peptidase S11 family.</text>
</comment>
<evidence type="ECO:0000256" key="1">
    <source>
        <dbReference type="ARBA" id="ARBA00007164"/>
    </source>
</evidence>
<name>A0ABS4IXX2_9BACL</name>
<dbReference type="Proteomes" id="UP001519287">
    <property type="component" value="Unassembled WGS sequence"/>
</dbReference>
<evidence type="ECO:0000313" key="10">
    <source>
        <dbReference type="Proteomes" id="UP001519287"/>
    </source>
</evidence>
<dbReference type="RefSeq" id="WP_209973322.1">
    <property type="nucleotide sequence ID" value="NZ_JAGGLB010000013.1"/>
</dbReference>
<dbReference type="EC" id="3.4.16.4" evidence="9"/>
<dbReference type="InterPro" id="IPR012338">
    <property type="entry name" value="Beta-lactam/transpept-like"/>
</dbReference>
<keyword evidence="6" id="KW-0961">Cell wall biogenesis/degradation</keyword>
<proteinExistence type="inferred from homology"/>
<keyword evidence="5" id="KW-0573">Peptidoglycan synthesis</keyword>
<evidence type="ECO:0000256" key="6">
    <source>
        <dbReference type="ARBA" id="ARBA00023316"/>
    </source>
</evidence>
<dbReference type="SUPFAM" id="SSF56601">
    <property type="entry name" value="beta-lactamase/transpeptidase-like"/>
    <property type="match status" value="1"/>
</dbReference>
<protein>
    <submittedName>
        <fullName evidence="9">D-alanyl-D-alanine carboxypeptidase (Penicillin-binding protein 5/6)</fullName>
        <ecNumber evidence="9">3.4.16.4</ecNumber>
    </submittedName>
</protein>
<comment type="caution">
    <text evidence="9">The sequence shown here is derived from an EMBL/GenBank/DDBJ whole genome shotgun (WGS) entry which is preliminary data.</text>
</comment>
<dbReference type="PANTHER" id="PTHR21581">
    <property type="entry name" value="D-ALANYL-D-ALANINE CARBOXYPEPTIDASE"/>
    <property type="match status" value="1"/>
</dbReference>
<dbReference type="Pfam" id="PF00768">
    <property type="entry name" value="Peptidase_S11"/>
    <property type="match status" value="1"/>
</dbReference>
<evidence type="ECO:0000256" key="2">
    <source>
        <dbReference type="ARBA" id="ARBA00022729"/>
    </source>
</evidence>
<keyword evidence="4" id="KW-0133">Cell shape</keyword>
<evidence type="ECO:0000256" key="3">
    <source>
        <dbReference type="ARBA" id="ARBA00022801"/>
    </source>
</evidence>
<reference evidence="9 10" key="1">
    <citation type="submission" date="2021-03" db="EMBL/GenBank/DDBJ databases">
        <title>Genomic Encyclopedia of Type Strains, Phase IV (KMG-IV): sequencing the most valuable type-strain genomes for metagenomic binning, comparative biology and taxonomic classification.</title>
        <authorList>
            <person name="Goeker M."/>
        </authorList>
    </citation>
    <scope>NUCLEOTIDE SEQUENCE [LARGE SCALE GENOMIC DNA]</scope>
    <source>
        <strain evidence="9 10">DSM 26048</strain>
    </source>
</reference>
<accession>A0ABS4IXX2</accession>
<keyword evidence="10" id="KW-1185">Reference proteome</keyword>
<evidence type="ECO:0000256" key="7">
    <source>
        <dbReference type="RuleBase" id="RU004016"/>
    </source>
</evidence>